<sequence>MSSVSRGSRPHRLPDHPLRVRLGPLASTLRDVFGCLGVIVAAVLVSLLCVLLSQTFPQLAEISP</sequence>
<dbReference type="EMBL" id="JBHSPX010000008">
    <property type="protein sequence ID" value="MFC6066766.1"/>
    <property type="molecule type" value="Genomic_DNA"/>
</dbReference>
<keyword evidence="1" id="KW-0472">Membrane</keyword>
<accession>A0ABW1MSH6</accession>
<comment type="caution">
    <text evidence="2">The sequence shown here is derived from an EMBL/GenBank/DDBJ whole genome shotgun (WGS) entry which is preliminary data.</text>
</comment>
<name>A0ABW1MSH6_9ACTN</name>
<proteinExistence type="predicted"/>
<dbReference type="RefSeq" id="WP_031060721.1">
    <property type="nucleotide sequence ID" value="NZ_JBHSPX010000008.1"/>
</dbReference>
<keyword evidence="1" id="KW-0812">Transmembrane</keyword>
<keyword evidence="1" id="KW-1133">Transmembrane helix</keyword>
<protein>
    <submittedName>
        <fullName evidence="2">Uncharacterized protein</fullName>
    </submittedName>
</protein>
<reference evidence="3" key="1">
    <citation type="journal article" date="2019" name="Int. J. Syst. Evol. Microbiol.">
        <title>The Global Catalogue of Microorganisms (GCM) 10K type strain sequencing project: providing services to taxonomists for standard genome sequencing and annotation.</title>
        <authorList>
            <consortium name="The Broad Institute Genomics Platform"/>
            <consortium name="The Broad Institute Genome Sequencing Center for Infectious Disease"/>
            <person name="Wu L."/>
            <person name="Ma J."/>
        </authorList>
    </citation>
    <scope>NUCLEOTIDE SEQUENCE [LARGE SCALE GENOMIC DNA]</scope>
    <source>
        <strain evidence="3">CGMCC 1.15180</strain>
    </source>
</reference>
<evidence type="ECO:0000256" key="1">
    <source>
        <dbReference type="SAM" id="Phobius"/>
    </source>
</evidence>
<evidence type="ECO:0000313" key="3">
    <source>
        <dbReference type="Proteomes" id="UP001596139"/>
    </source>
</evidence>
<keyword evidence="3" id="KW-1185">Reference proteome</keyword>
<organism evidence="2 3">
    <name type="scientific">Streptomyces ochraceiscleroticus</name>
    <dbReference type="NCBI Taxonomy" id="47761"/>
    <lineage>
        <taxon>Bacteria</taxon>
        <taxon>Bacillati</taxon>
        <taxon>Actinomycetota</taxon>
        <taxon>Actinomycetes</taxon>
        <taxon>Kitasatosporales</taxon>
        <taxon>Streptomycetaceae</taxon>
        <taxon>Streptomyces</taxon>
    </lineage>
</organism>
<dbReference type="Proteomes" id="UP001596139">
    <property type="component" value="Unassembled WGS sequence"/>
</dbReference>
<feature type="transmembrane region" description="Helical" evidence="1">
    <location>
        <begin position="32"/>
        <end position="56"/>
    </location>
</feature>
<evidence type="ECO:0000313" key="2">
    <source>
        <dbReference type="EMBL" id="MFC6066766.1"/>
    </source>
</evidence>
<gene>
    <name evidence="2" type="ORF">ACFP4F_30085</name>
</gene>